<keyword evidence="2" id="KW-1185">Reference proteome</keyword>
<evidence type="ECO:0000313" key="1">
    <source>
        <dbReference type="EMBL" id="EDW47492.1"/>
    </source>
</evidence>
<gene>
    <name evidence="1" type="primary">Dsec\GM20387</name>
    <name evidence="1" type="ORF">Dsec_GM20387</name>
</gene>
<reference evidence="1 2" key="1">
    <citation type="journal article" date="2007" name="Nature">
        <title>Evolution of genes and genomes on the Drosophila phylogeny.</title>
        <authorList>
            <consortium name="Drosophila 12 Genomes Consortium"/>
            <person name="Clark A.G."/>
            <person name="Eisen M.B."/>
            <person name="Smith D.R."/>
            <person name="Bergman C.M."/>
            <person name="Oliver B."/>
            <person name="Markow T.A."/>
            <person name="Kaufman T.C."/>
            <person name="Kellis M."/>
            <person name="Gelbart W."/>
            <person name="Iyer V.N."/>
            <person name="Pollard D.A."/>
            <person name="Sackton T.B."/>
            <person name="Larracuente A.M."/>
            <person name="Singh N.D."/>
            <person name="Abad J.P."/>
            <person name="Abt D.N."/>
            <person name="Adryan B."/>
            <person name="Aguade M."/>
            <person name="Akashi H."/>
            <person name="Anderson W.W."/>
            <person name="Aquadro C.F."/>
            <person name="Ardell D.H."/>
            <person name="Arguello R."/>
            <person name="Artieri C.G."/>
            <person name="Barbash D.A."/>
            <person name="Barker D."/>
            <person name="Barsanti P."/>
            <person name="Batterham P."/>
            <person name="Batzoglou S."/>
            <person name="Begun D."/>
            <person name="Bhutkar A."/>
            <person name="Blanco E."/>
            <person name="Bosak S.A."/>
            <person name="Bradley R.K."/>
            <person name="Brand A.D."/>
            <person name="Brent M.R."/>
            <person name="Brooks A.N."/>
            <person name="Brown R.H."/>
            <person name="Butlin R.K."/>
            <person name="Caggese C."/>
            <person name="Calvi B.R."/>
            <person name="Bernardo de Carvalho A."/>
            <person name="Caspi A."/>
            <person name="Castrezana S."/>
            <person name="Celniker S.E."/>
            <person name="Chang J.L."/>
            <person name="Chapple C."/>
            <person name="Chatterji S."/>
            <person name="Chinwalla A."/>
            <person name="Civetta A."/>
            <person name="Clifton S.W."/>
            <person name="Comeron J.M."/>
            <person name="Costello J.C."/>
            <person name="Coyne J.A."/>
            <person name="Daub J."/>
            <person name="David R.G."/>
            <person name="Delcher A.L."/>
            <person name="Delehaunty K."/>
            <person name="Do C.B."/>
            <person name="Ebling H."/>
            <person name="Edwards K."/>
            <person name="Eickbush T."/>
            <person name="Evans J.D."/>
            <person name="Filipski A."/>
            <person name="Findeiss S."/>
            <person name="Freyhult E."/>
            <person name="Fulton L."/>
            <person name="Fulton R."/>
            <person name="Garcia A.C."/>
            <person name="Gardiner A."/>
            <person name="Garfield D.A."/>
            <person name="Garvin B.E."/>
            <person name="Gibson G."/>
            <person name="Gilbert D."/>
            <person name="Gnerre S."/>
            <person name="Godfrey J."/>
            <person name="Good R."/>
            <person name="Gotea V."/>
            <person name="Gravely B."/>
            <person name="Greenberg A.J."/>
            <person name="Griffiths-Jones S."/>
            <person name="Gross S."/>
            <person name="Guigo R."/>
            <person name="Gustafson E.A."/>
            <person name="Haerty W."/>
            <person name="Hahn M.W."/>
            <person name="Halligan D.L."/>
            <person name="Halpern A.L."/>
            <person name="Halter G.M."/>
            <person name="Han M.V."/>
            <person name="Heger A."/>
            <person name="Hillier L."/>
            <person name="Hinrichs A.S."/>
            <person name="Holmes I."/>
            <person name="Hoskins R.A."/>
            <person name="Hubisz M.J."/>
            <person name="Hultmark D."/>
            <person name="Huntley M.A."/>
            <person name="Jaffe D.B."/>
            <person name="Jagadeeshan S."/>
            <person name="Jeck W.R."/>
            <person name="Johnson J."/>
            <person name="Jones C.D."/>
            <person name="Jordan W.C."/>
            <person name="Karpen G.H."/>
            <person name="Kataoka E."/>
            <person name="Keightley P.D."/>
            <person name="Kheradpour P."/>
            <person name="Kirkness E.F."/>
            <person name="Koerich L.B."/>
            <person name="Kristiansen K."/>
            <person name="Kudrna D."/>
            <person name="Kulathinal R.J."/>
            <person name="Kumar S."/>
            <person name="Kwok R."/>
            <person name="Lander E."/>
            <person name="Langley C.H."/>
            <person name="Lapoint R."/>
            <person name="Lazzaro B.P."/>
            <person name="Lee S.J."/>
            <person name="Levesque L."/>
            <person name="Li R."/>
            <person name="Lin C.F."/>
            <person name="Lin M.F."/>
            <person name="Lindblad-Toh K."/>
            <person name="Llopart A."/>
            <person name="Long M."/>
            <person name="Low L."/>
            <person name="Lozovsky E."/>
            <person name="Lu J."/>
            <person name="Luo M."/>
            <person name="Machado C.A."/>
            <person name="Makalowski W."/>
            <person name="Marzo M."/>
            <person name="Matsuda M."/>
            <person name="Matzkin L."/>
            <person name="McAllister B."/>
            <person name="McBride C.S."/>
            <person name="McKernan B."/>
            <person name="McKernan K."/>
            <person name="Mendez-Lago M."/>
            <person name="Minx P."/>
            <person name="Mollenhauer M.U."/>
            <person name="Montooth K."/>
            <person name="Mount S.M."/>
            <person name="Mu X."/>
            <person name="Myers E."/>
            <person name="Negre B."/>
            <person name="Newfeld S."/>
            <person name="Nielsen R."/>
            <person name="Noor M.A."/>
            <person name="O'Grady P."/>
            <person name="Pachter L."/>
            <person name="Papaceit M."/>
            <person name="Parisi M.J."/>
            <person name="Parisi M."/>
            <person name="Parts L."/>
            <person name="Pedersen J.S."/>
            <person name="Pesole G."/>
            <person name="Phillippy A.M."/>
            <person name="Ponting C.P."/>
            <person name="Pop M."/>
            <person name="Porcelli D."/>
            <person name="Powell J.R."/>
            <person name="Prohaska S."/>
            <person name="Pruitt K."/>
            <person name="Puig M."/>
            <person name="Quesneville H."/>
            <person name="Ram K.R."/>
            <person name="Rand D."/>
            <person name="Rasmussen M.D."/>
            <person name="Reed L.K."/>
            <person name="Reenan R."/>
            <person name="Reily A."/>
            <person name="Remington K.A."/>
            <person name="Rieger T.T."/>
            <person name="Ritchie M.G."/>
            <person name="Robin C."/>
            <person name="Rogers Y.H."/>
            <person name="Rohde C."/>
            <person name="Rozas J."/>
            <person name="Rubenfield M.J."/>
            <person name="Ruiz A."/>
            <person name="Russo S."/>
            <person name="Salzberg S.L."/>
            <person name="Sanchez-Gracia A."/>
            <person name="Saranga D.J."/>
            <person name="Sato H."/>
            <person name="Schaeffer S.W."/>
            <person name="Schatz M.C."/>
            <person name="Schlenke T."/>
            <person name="Schwartz R."/>
            <person name="Segarra C."/>
            <person name="Singh R.S."/>
            <person name="Sirot L."/>
            <person name="Sirota M."/>
            <person name="Sisneros N.B."/>
            <person name="Smith C.D."/>
            <person name="Smith T.F."/>
            <person name="Spieth J."/>
            <person name="Stage D.E."/>
            <person name="Stark A."/>
            <person name="Stephan W."/>
            <person name="Strausberg R.L."/>
            <person name="Strempel S."/>
            <person name="Sturgill D."/>
            <person name="Sutton G."/>
            <person name="Sutton G.G."/>
            <person name="Tao W."/>
            <person name="Teichmann S."/>
            <person name="Tobari Y.N."/>
            <person name="Tomimura Y."/>
            <person name="Tsolas J.M."/>
            <person name="Valente V.L."/>
            <person name="Venter E."/>
            <person name="Venter J.C."/>
            <person name="Vicario S."/>
            <person name="Vieira F.G."/>
            <person name="Vilella A.J."/>
            <person name="Villasante A."/>
            <person name="Walenz B."/>
            <person name="Wang J."/>
            <person name="Wasserman M."/>
            <person name="Watts T."/>
            <person name="Wilson D."/>
            <person name="Wilson R.K."/>
            <person name="Wing R.A."/>
            <person name="Wolfner M.F."/>
            <person name="Wong A."/>
            <person name="Wong G.K."/>
            <person name="Wu C.I."/>
            <person name="Wu G."/>
            <person name="Yamamoto D."/>
            <person name="Yang H.P."/>
            <person name="Yang S.P."/>
            <person name="Yorke J.A."/>
            <person name="Yoshida K."/>
            <person name="Zdobnov E."/>
            <person name="Zhang P."/>
            <person name="Zhang Y."/>
            <person name="Zimin A.V."/>
            <person name="Baldwin J."/>
            <person name="Abdouelleil A."/>
            <person name="Abdulkadir J."/>
            <person name="Abebe A."/>
            <person name="Abera B."/>
            <person name="Abreu J."/>
            <person name="Acer S.C."/>
            <person name="Aftuck L."/>
            <person name="Alexander A."/>
            <person name="An P."/>
            <person name="Anderson E."/>
            <person name="Anderson S."/>
            <person name="Arachi H."/>
            <person name="Azer M."/>
            <person name="Bachantsang P."/>
            <person name="Barry A."/>
            <person name="Bayul T."/>
            <person name="Berlin A."/>
            <person name="Bessette D."/>
            <person name="Bloom T."/>
            <person name="Blye J."/>
            <person name="Boguslavskiy L."/>
            <person name="Bonnet C."/>
            <person name="Boukhgalter B."/>
            <person name="Bourzgui I."/>
            <person name="Brown A."/>
            <person name="Cahill P."/>
            <person name="Channer S."/>
            <person name="Cheshatsang Y."/>
            <person name="Chuda L."/>
            <person name="Citroen M."/>
            <person name="Collymore A."/>
            <person name="Cooke P."/>
            <person name="Costello M."/>
            <person name="D'Aco K."/>
            <person name="Daza R."/>
            <person name="De Haan G."/>
            <person name="DeGray S."/>
            <person name="DeMaso C."/>
            <person name="Dhargay N."/>
            <person name="Dooley K."/>
            <person name="Dooley E."/>
            <person name="Doricent M."/>
            <person name="Dorje P."/>
            <person name="Dorjee K."/>
            <person name="Dupes A."/>
            <person name="Elong R."/>
            <person name="Falk J."/>
            <person name="Farina A."/>
            <person name="Faro S."/>
            <person name="Ferguson D."/>
            <person name="Fisher S."/>
            <person name="Foley C.D."/>
            <person name="Franke A."/>
            <person name="Friedrich D."/>
            <person name="Gadbois L."/>
            <person name="Gearin G."/>
            <person name="Gearin C.R."/>
            <person name="Giannoukos G."/>
            <person name="Goode T."/>
            <person name="Graham J."/>
            <person name="Grandbois E."/>
            <person name="Grewal S."/>
            <person name="Gyaltsen K."/>
            <person name="Hafez N."/>
            <person name="Hagos B."/>
            <person name="Hall J."/>
            <person name="Henson C."/>
            <person name="Hollinger A."/>
            <person name="Honan T."/>
            <person name="Huard M.D."/>
            <person name="Hughes L."/>
            <person name="Hurhula B."/>
            <person name="Husby M.E."/>
            <person name="Kamat A."/>
            <person name="Kanga B."/>
            <person name="Kashin S."/>
            <person name="Khazanovich D."/>
            <person name="Kisner P."/>
            <person name="Lance K."/>
            <person name="Lara M."/>
            <person name="Lee W."/>
            <person name="Lennon N."/>
            <person name="Letendre F."/>
            <person name="LeVine R."/>
            <person name="Lipovsky A."/>
            <person name="Liu X."/>
            <person name="Liu J."/>
            <person name="Liu S."/>
            <person name="Lokyitsang T."/>
            <person name="Lokyitsang Y."/>
            <person name="Lubonja R."/>
            <person name="Lui A."/>
            <person name="MacDonald P."/>
            <person name="Magnisalis V."/>
            <person name="Maru K."/>
            <person name="Matthews C."/>
            <person name="McCusker W."/>
            <person name="McDonough S."/>
            <person name="Mehta T."/>
            <person name="Meldrim J."/>
            <person name="Meneus L."/>
            <person name="Mihai O."/>
            <person name="Mihalev A."/>
            <person name="Mihova T."/>
            <person name="Mittelman R."/>
            <person name="Mlenga V."/>
            <person name="Montmayeur A."/>
            <person name="Mulrain L."/>
            <person name="Navidi A."/>
            <person name="Naylor J."/>
            <person name="Negash T."/>
            <person name="Nguyen T."/>
            <person name="Nguyen N."/>
            <person name="Nicol R."/>
            <person name="Norbu C."/>
            <person name="Norbu N."/>
            <person name="Novod N."/>
            <person name="O'Neill B."/>
            <person name="Osman S."/>
            <person name="Markiewicz E."/>
            <person name="Oyono O.L."/>
            <person name="Patti C."/>
            <person name="Phunkhang P."/>
            <person name="Pierre F."/>
            <person name="Priest M."/>
            <person name="Raghuraman S."/>
            <person name="Rege F."/>
            <person name="Reyes R."/>
            <person name="Rise C."/>
            <person name="Rogov P."/>
            <person name="Ross K."/>
            <person name="Ryan E."/>
            <person name="Settipalli S."/>
            <person name="Shea T."/>
            <person name="Sherpa N."/>
            <person name="Shi L."/>
            <person name="Shih D."/>
            <person name="Sparrow T."/>
            <person name="Spaulding J."/>
            <person name="Stalker J."/>
            <person name="Stange-Thomann N."/>
            <person name="Stavropoulos S."/>
            <person name="Stone C."/>
            <person name="Strader C."/>
            <person name="Tesfaye S."/>
            <person name="Thomson T."/>
            <person name="Thoulutsang Y."/>
            <person name="Thoulutsang D."/>
            <person name="Topham K."/>
            <person name="Topping I."/>
            <person name="Tsamla T."/>
            <person name="Vassiliev H."/>
            <person name="Vo A."/>
            <person name="Wangchuk T."/>
            <person name="Wangdi T."/>
            <person name="Weiand M."/>
            <person name="Wilkinson J."/>
            <person name="Wilson A."/>
            <person name="Yadav S."/>
            <person name="Young G."/>
            <person name="Yu Q."/>
            <person name="Zembek L."/>
            <person name="Zhong D."/>
            <person name="Zimmer A."/>
            <person name="Zwirko Z."/>
            <person name="Jaffe D.B."/>
            <person name="Alvarez P."/>
            <person name="Brockman W."/>
            <person name="Butler J."/>
            <person name="Chin C."/>
            <person name="Gnerre S."/>
            <person name="Grabherr M."/>
            <person name="Kleber M."/>
            <person name="Mauceli E."/>
            <person name="MacCallum I."/>
        </authorList>
    </citation>
    <scope>NUCLEOTIDE SEQUENCE [LARGE SCALE GENOMIC DNA]</scope>
    <source>
        <strain evidence="2">Rob3c / Tucson 14021-0248.25</strain>
    </source>
</reference>
<dbReference type="HOGENOM" id="CLU_2760507_0_0_1"/>
<protein>
    <submittedName>
        <fullName evidence="1">GM20387</fullName>
    </submittedName>
</protein>
<accession>B4HNX7</accession>
<dbReference type="EMBL" id="CH480816">
    <property type="protein sequence ID" value="EDW47492.1"/>
    <property type="molecule type" value="Genomic_DNA"/>
</dbReference>
<dbReference type="AlphaFoldDB" id="B4HNX7"/>
<name>B4HNX7_DROSE</name>
<proteinExistence type="predicted"/>
<evidence type="ECO:0000313" key="2">
    <source>
        <dbReference type="Proteomes" id="UP000001292"/>
    </source>
</evidence>
<dbReference type="Proteomes" id="UP000001292">
    <property type="component" value="Unassembled WGS sequence"/>
</dbReference>
<sequence length="70" mass="7579">MSTAQPAIQPRCRWVVDVKVELDVELGVELELEVAMTGGRKAELSSASGDLSISRRTLEPNSVIAHQSTD</sequence>
<organism evidence="2">
    <name type="scientific">Drosophila sechellia</name>
    <name type="common">Fruit fly</name>
    <dbReference type="NCBI Taxonomy" id="7238"/>
    <lineage>
        <taxon>Eukaryota</taxon>
        <taxon>Metazoa</taxon>
        <taxon>Ecdysozoa</taxon>
        <taxon>Arthropoda</taxon>
        <taxon>Hexapoda</taxon>
        <taxon>Insecta</taxon>
        <taxon>Pterygota</taxon>
        <taxon>Neoptera</taxon>
        <taxon>Endopterygota</taxon>
        <taxon>Diptera</taxon>
        <taxon>Brachycera</taxon>
        <taxon>Muscomorpha</taxon>
        <taxon>Ephydroidea</taxon>
        <taxon>Drosophilidae</taxon>
        <taxon>Drosophila</taxon>
        <taxon>Sophophora</taxon>
    </lineage>
</organism>